<evidence type="ECO:0000313" key="1">
    <source>
        <dbReference type="EMBL" id="UBI44087.1"/>
    </source>
</evidence>
<proteinExistence type="predicted"/>
<organism evidence="1">
    <name type="scientific">Fig umbra-like virus</name>
    <dbReference type="NCBI Taxonomy" id="2877436"/>
    <lineage>
        <taxon>Viruses</taxon>
        <taxon>Riboviria</taxon>
        <taxon>Orthornavirae</taxon>
        <taxon>Kitrinoviricota</taxon>
        <taxon>Tolucaviricetes</taxon>
        <taxon>Tolivirales</taxon>
        <taxon>Tombusviridae</taxon>
        <taxon>Calvusvirinae</taxon>
        <taxon>Umbravirus</taxon>
    </lineage>
</organism>
<protein>
    <submittedName>
        <fullName evidence="1">P4</fullName>
    </submittedName>
</protein>
<dbReference type="EMBL" id="MW480893">
    <property type="protein sequence ID" value="UBI44087.1"/>
    <property type="molecule type" value="Genomic_RNA"/>
</dbReference>
<reference evidence="1" key="1">
    <citation type="submission" date="2021-01" db="EMBL/GenBank/DDBJ databases">
        <authorList>
            <person name="Wang X."/>
            <person name="Olmedo-Velarde A."/>
            <person name="Hu J."/>
            <person name="Melzer M."/>
        </authorList>
    </citation>
    <scope>NUCLEOTIDE SEQUENCE</scope>
    <source>
        <strain evidence="1">Kauai1</strain>
    </source>
</reference>
<sequence length="54" mass="5862">MVKWPICMPFILNDDAHKNTGLTACVIIAVTNTGVLTGQSWTEILLNVEYVVGA</sequence>
<name>A0A8K1HJZ7_9TOMB</name>
<accession>A0A8K1HJZ7</accession>